<accession>A2F1C4</accession>
<reference evidence="7" key="1">
    <citation type="submission" date="2006-10" db="EMBL/GenBank/DDBJ databases">
        <authorList>
            <person name="Amadeo P."/>
            <person name="Zhao Q."/>
            <person name="Wortman J."/>
            <person name="Fraser-Liggett C."/>
            <person name="Carlton J."/>
        </authorList>
    </citation>
    <scope>NUCLEOTIDE SEQUENCE</scope>
    <source>
        <strain evidence="7">G3</strain>
    </source>
</reference>
<name>A2F1C4_TRIV3</name>
<dbReference type="PANTHER" id="PTHR12682:SF11">
    <property type="entry name" value="PROTEIN ARCHEASE"/>
    <property type="match status" value="1"/>
</dbReference>
<dbReference type="GO" id="GO:0006388">
    <property type="term" value="P:tRNA splicing, via endonucleolytic cleavage and ligation"/>
    <property type="evidence" value="ECO:0000318"/>
    <property type="project" value="GO_Central"/>
</dbReference>
<evidence type="ECO:0000259" key="6">
    <source>
        <dbReference type="Pfam" id="PF01951"/>
    </source>
</evidence>
<evidence type="ECO:0000256" key="5">
    <source>
        <dbReference type="ARBA" id="ARBA00071898"/>
    </source>
</evidence>
<sequence length="145" mass="16823">MYTEAKWEFIDHPADIQLHAWGPQPDVTLEQLGKAFFEVMFETDNFKEETTHSISVKGKDAQNLLYNFLDEWLYVFDAEDFVATRIKVTKCDFVNLEIEATGYGELFDMKKHADFRRTEVKAITYASMKVDTTPGASEFYVILDL</sequence>
<keyword evidence="3" id="KW-0479">Metal-binding</keyword>
<dbReference type="VEuPathDB" id="TrichDB:TVAG_395350"/>
<dbReference type="InterPro" id="IPR023572">
    <property type="entry name" value="Archease_dom"/>
</dbReference>
<evidence type="ECO:0000256" key="4">
    <source>
        <dbReference type="ARBA" id="ARBA00022837"/>
    </source>
</evidence>
<dbReference type="GO" id="GO:0072669">
    <property type="term" value="C:tRNA-splicing ligase complex"/>
    <property type="evidence" value="ECO:0000318"/>
    <property type="project" value="GO_Central"/>
</dbReference>
<dbReference type="eggNOG" id="KOG4528">
    <property type="taxonomic scope" value="Eukaryota"/>
</dbReference>
<dbReference type="FunFam" id="3.55.10.10:FF:000002">
    <property type="entry name" value="Archease, putative"/>
    <property type="match status" value="1"/>
</dbReference>
<dbReference type="Gene3D" id="3.55.10.10">
    <property type="entry name" value="Archease domain"/>
    <property type="match status" value="1"/>
</dbReference>
<keyword evidence="8" id="KW-1185">Reference proteome</keyword>
<dbReference type="Proteomes" id="UP000001542">
    <property type="component" value="Unassembled WGS sequence"/>
</dbReference>
<dbReference type="VEuPathDB" id="TrichDB:TVAGG3_0075410"/>
<dbReference type="Pfam" id="PF01951">
    <property type="entry name" value="Archease"/>
    <property type="match status" value="1"/>
</dbReference>
<dbReference type="PANTHER" id="PTHR12682">
    <property type="entry name" value="ARCHEASE"/>
    <property type="match status" value="1"/>
</dbReference>
<comment type="similarity">
    <text evidence="1">Belongs to the archease family.</text>
</comment>
<keyword evidence="4" id="KW-0106">Calcium</keyword>
<evidence type="ECO:0000256" key="1">
    <source>
        <dbReference type="ARBA" id="ARBA00007963"/>
    </source>
</evidence>
<dbReference type="OrthoDB" id="2190767at2759"/>
<dbReference type="InParanoid" id="A2F1C4"/>
<dbReference type="KEGG" id="tva:4759114"/>
<gene>
    <name evidence="7" type="ORF">TVAG_395350</name>
</gene>
<organism evidence="7 8">
    <name type="scientific">Trichomonas vaginalis (strain ATCC PRA-98 / G3)</name>
    <dbReference type="NCBI Taxonomy" id="412133"/>
    <lineage>
        <taxon>Eukaryota</taxon>
        <taxon>Metamonada</taxon>
        <taxon>Parabasalia</taxon>
        <taxon>Trichomonadida</taxon>
        <taxon>Trichomonadidae</taxon>
        <taxon>Trichomonas</taxon>
    </lineage>
</organism>
<dbReference type="InterPro" id="IPR002804">
    <property type="entry name" value="Archease"/>
</dbReference>
<dbReference type="SUPFAM" id="SSF69819">
    <property type="entry name" value="MTH1598-like"/>
    <property type="match status" value="1"/>
</dbReference>
<dbReference type="EMBL" id="DS113572">
    <property type="protein sequence ID" value="EAY01288.1"/>
    <property type="molecule type" value="Genomic_DNA"/>
</dbReference>
<dbReference type="RefSeq" id="XP_001314095.1">
    <property type="nucleotide sequence ID" value="XM_001314087.1"/>
</dbReference>
<keyword evidence="2" id="KW-0819">tRNA processing</keyword>
<dbReference type="OMA" id="AITYHKM"/>
<reference evidence="7" key="2">
    <citation type="journal article" date="2007" name="Science">
        <title>Draft genome sequence of the sexually transmitted pathogen Trichomonas vaginalis.</title>
        <authorList>
            <person name="Carlton J.M."/>
            <person name="Hirt R.P."/>
            <person name="Silva J.C."/>
            <person name="Delcher A.L."/>
            <person name="Schatz M."/>
            <person name="Zhao Q."/>
            <person name="Wortman J.R."/>
            <person name="Bidwell S.L."/>
            <person name="Alsmark U.C.M."/>
            <person name="Besteiro S."/>
            <person name="Sicheritz-Ponten T."/>
            <person name="Noel C.J."/>
            <person name="Dacks J.B."/>
            <person name="Foster P.G."/>
            <person name="Simillion C."/>
            <person name="Van de Peer Y."/>
            <person name="Miranda-Saavedra D."/>
            <person name="Barton G.J."/>
            <person name="Westrop G.D."/>
            <person name="Mueller S."/>
            <person name="Dessi D."/>
            <person name="Fiori P.L."/>
            <person name="Ren Q."/>
            <person name="Paulsen I."/>
            <person name="Zhang H."/>
            <person name="Bastida-Corcuera F.D."/>
            <person name="Simoes-Barbosa A."/>
            <person name="Brown M.T."/>
            <person name="Hayes R.D."/>
            <person name="Mukherjee M."/>
            <person name="Okumura C.Y."/>
            <person name="Schneider R."/>
            <person name="Smith A.J."/>
            <person name="Vanacova S."/>
            <person name="Villalvazo M."/>
            <person name="Haas B.J."/>
            <person name="Pertea M."/>
            <person name="Feldblyum T.V."/>
            <person name="Utterback T.R."/>
            <person name="Shu C.L."/>
            <person name="Osoegawa K."/>
            <person name="de Jong P.J."/>
            <person name="Hrdy I."/>
            <person name="Horvathova L."/>
            <person name="Zubacova Z."/>
            <person name="Dolezal P."/>
            <person name="Malik S.B."/>
            <person name="Logsdon J.M. Jr."/>
            <person name="Henze K."/>
            <person name="Gupta A."/>
            <person name="Wang C.C."/>
            <person name="Dunne R.L."/>
            <person name="Upcroft J.A."/>
            <person name="Upcroft P."/>
            <person name="White O."/>
            <person name="Salzberg S.L."/>
            <person name="Tang P."/>
            <person name="Chiu C.-H."/>
            <person name="Lee Y.-S."/>
            <person name="Embley T.M."/>
            <person name="Coombs G.H."/>
            <person name="Mottram J.C."/>
            <person name="Tachezy J."/>
            <person name="Fraser-Liggett C.M."/>
            <person name="Johnson P.J."/>
        </authorList>
    </citation>
    <scope>NUCLEOTIDE SEQUENCE [LARGE SCALE GENOMIC DNA]</scope>
    <source>
        <strain evidence="7">G3</strain>
    </source>
</reference>
<evidence type="ECO:0000256" key="3">
    <source>
        <dbReference type="ARBA" id="ARBA00022723"/>
    </source>
</evidence>
<dbReference type="STRING" id="5722.A2F1C4"/>
<dbReference type="InterPro" id="IPR036820">
    <property type="entry name" value="Archease_dom_sf"/>
</dbReference>
<dbReference type="GO" id="GO:0046872">
    <property type="term" value="F:metal ion binding"/>
    <property type="evidence" value="ECO:0007669"/>
    <property type="project" value="UniProtKB-KW"/>
</dbReference>
<dbReference type="AlphaFoldDB" id="A2F1C4"/>
<protein>
    <recommendedName>
        <fullName evidence="5">Protein archease-like</fullName>
    </recommendedName>
</protein>
<evidence type="ECO:0000256" key="2">
    <source>
        <dbReference type="ARBA" id="ARBA00022694"/>
    </source>
</evidence>
<evidence type="ECO:0000313" key="8">
    <source>
        <dbReference type="Proteomes" id="UP000001542"/>
    </source>
</evidence>
<proteinExistence type="inferred from homology"/>
<dbReference type="SMR" id="A2F1C4"/>
<feature type="domain" description="Archease" evidence="6">
    <location>
        <begin position="7"/>
        <end position="145"/>
    </location>
</feature>
<evidence type="ECO:0000313" key="7">
    <source>
        <dbReference type="EMBL" id="EAY01288.1"/>
    </source>
</evidence>